<evidence type="ECO:0000256" key="5">
    <source>
        <dbReference type="ARBA" id="ARBA00023136"/>
    </source>
</evidence>
<dbReference type="Pfam" id="PF03279">
    <property type="entry name" value="Lip_A_acyltrans"/>
    <property type="match status" value="1"/>
</dbReference>
<comment type="subcellular location">
    <subcellularLocation>
        <location evidence="1">Cell inner membrane</location>
    </subcellularLocation>
</comment>
<evidence type="ECO:0000313" key="8">
    <source>
        <dbReference type="Proteomes" id="UP000321378"/>
    </source>
</evidence>
<dbReference type="GO" id="GO:0009247">
    <property type="term" value="P:glycolipid biosynthetic process"/>
    <property type="evidence" value="ECO:0007669"/>
    <property type="project" value="UniProtKB-ARBA"/>
</dbReference>
<sequence length="303" mass="35563">MYALFLKINFKEFENRMKYKISEEITGFFVILLKKVLSIFSLKVRYKIFESFGVIAYYAIKKRRLLAIDNIKNAFPEKDEKEVQRIAKESYKTMGKMIMTSIFLEEITQNGNTVVENEELMRKACENNEKAVLIVSLHLGGFEAGSKMRDIRKFYAVFRNQKNKKINDLMTKWREKGGLNSLPLHDSEALSGTINEKSIIALASDHYGKDVNVTFFGRETTGVAGPVLLSMKHKIPIVLAYAVFDGDIIRVKNKKIIEIEKQAKLKETMKFNMQKIYHEFEEIIREYPEQYMWQHNRWRNKKK</sequence>
<dbReference type="GO" id="GO:0016746">
    <property type="term" value="F:acyltransferase activity"/>
    <property type="evidence" value="ECO:0007669"/>
    <property type="project" value="UniProtKB-KW"/>
</dbReference>
<keyword evidence="2" id="KW-1003">Cell membrane</keyword>
<dbReference type="Proteomes" id="UP000321378">
    <property type="component" value="Chromosome"/>
</dbReference>
<evidence type="ECO:0000256" key="3">
    <source>
        <dbReference type="ARBA" id="ARBA00022519"/>
    </source>
</evidence>
<protein>
    <submittedName>
        <fullName evidence="7">Lipid A biosynthesis acyltransferase</fullName>
    </submittedName>
</protein>
<dbReference type="STRING" id="1122173.GCA_000482505_01793"/>
<dbReference type="AlphaFoldDB" id="A0A510KMF1"/>
<dbReference type="CDD" id="cd07984">
    <property type="entry name" value="LPLAT_LABLAT-like"/>
    <property type="match status" value="1"/>
</dbReference>
<name>A0A510KMF1_9FUSO</name>
<reference evidence="7 8" key="1">
    <citation type="submission" date="2019-07" db="EMBL/GenBank/DDBJ databases">
        <title>Complete Genome Sequence of Leptotrichia trevisanii Strain JMUB3935.</title>
        <authorList>
            <person name="Watanabe S."/>
            <person name="Cui L."/>
        </authorList>
    </citation>
    <scope>NUCLEOTIDE SEQUENCE [LARGE SCALE GENOMIC DNA]</scope>
    <source>
        <strain evidence="7 8">JMUB3935</strain>
    </source>
</reference>
<evidence type="ECO:0000313" key="7">
    <source>
        <dbReference type="EMBL" id="BBM52882.1"/>
    </source>
</evidence>
<evidence type="ECO:0000256" key="4">
    <source>
        <dbReference type="ARBA" id="ARBA00022679"/>
    </source>
</evidence>
<dbReference type="PANTHER" id="PTHR30606:SF10">
    <property type="entry name" value="PHOSPHATIDYLINOSITOL MANNOSIDE ACYLTRANSFERASE"/>
    <property type="match status" value="1"/>
</dbReference>
<evidence type="ECO:0000256" key="1">
    <source>
        <dbReference type="ARBA" id="ARBA00004533"/>
    </source>
</evidence>
<accession>A0A510KMF1</accession>
<gene>
    <name evidence="7" type="ORF">JMUB3935_1862</name>
</gene>
<dbReference type="EMBL" id="AP019840">
    <property type="protein sequence ID" value="BBM52882.1"/>
    <property type="molecule type" value="Genomic_DNA"/>
</dbReference>
<proteinExistence type="predicted"/>
<dbReference type="GO" id="GO:0005886">
    <property type="term" value="C:plasma membrane"/>
    <property type="evidence" value="ECO:0007669"/>
    <property type="project" value="UniProtKB-SubCell"/>
</dbReference>
<keyword evidence="6 7" id="KW-0012">Acyltransferase</keyword>
<dbReference type="PANTHER" id="PTHR30606">
    <property type="entry name" value="LIPID A BIOSYNTHESIS LAUROYL ACYLTRANSFERASE"/>
    <property type="match status" value="1"/>
</dbReference>
<keyword evidence="5" id="KW-0472">Membrane</keyword>
<evidence type="ECO:0000256" key="2">
    <source>
        <dbReference type="ARBA" id="ARBA00022475"/>
    </source>
</evidence>
<organism evidence="7 8">
    <name type="scientific">Leptotrichia trevisanii</name>
    <dbReference type="NCBI Taxonomy" id="109328"/>
    <lineage>
        <taxon>Bacteria</taxon>
        <taxon>Fusobacteriati</taxon>
        <taxon>Fusobacteriota</taxon>
        <taxon>Fusobacteriia</taxon>
        <taxon>Fusobacteriales</taxon>
        <taxon>Leptotrichiaceae</taxon>
        <taxon>Leptotrichia</taxon>
    </lineage>
</organism>
<dbReference type="InterPro" id="IPR004960">
    <property type="entry name" value="LipA_acyltrans"/>
</dbReference>
<keyword evidence="3" id="KW-0997">Cell inner membrane</keyword>
<evidence type="ECO:0000256" key="6">
    <source>
        <dbReference type="ARBA" id="ARBA00023315"/>
    </source>
</evidence>
<keyword evidence="4 7" id="KW-0808">Transferase</keyword>